<keyword evidence="10" id="KW-1185">Reference proteome</keyword>
<evidence type="ECO:0000256" key="3">
    <source>
        <dbReference type="ARBA" id="ARBA00010400"/>
    </source>
</evidence>
<comment type="caution">
    <text evidence="9">The sequence shown here is derived from an EMBL/GenBank/DDBJ whole genome shotgun (WGS) entry which is preliminary data.</text>
</comment>
<keyword evidence="4" id="KW-0964">Secreted</keyword>
<evidence type="ECO:0000256" key="2">
    <source>
        <dbReference type="ARBA" id="ARBA00004613"/>
    </source>
</evidence>
<dbReference type="Pfam" id="PF22748">
    <property type="entry name" value="PexRD54_WY"/>
    <property type="match status" value="1"/>
</dbReference>
<keyword evidence="5 7" id="KW-0732">Signal</keyword>
<comment type="similarity">
    <text evidence="3">Belongs to the RxLR effector family.</text>
</comment>
<proteinExistence type="inferred from homology"/>
<sequence length="143" mass="16264">MRWQWLVALVAIATETKVHAVFEPRKSQATDRQDTAHRVLRFHRSEYTTNVQEERGVNIPAVETLTNALKATDDIDDWISKGASTDDVFKLLTLDKAADNLLANPKLNTWINYMKRFNKENPEQKTSLIATLTAYYGDVGLAK</sequence>
<evidence type="ECO:0000256" key="7">
    <source>
        <dbReference type="SAM" id="SignalP"/>
    </source>
</evidence>
<gene>
    <name evidence="9" type="ORF">PHMEG_00028432</name>
</gene>
<dbReference type="OrthoDB" id="106052at2759"/>
<evidence type="ECO:0000256" key="4">
    <source>
        <dbReference type="ARBA" id="ARBA00022525"/>
    </source>
</evidence>
<feature type="non-terminal residue" evidence="9">
    <location>
        <position position="143"/>
    </location>
</feature>
<dbReference type="GO" id="GO:0005576">
    <property type="term" value="C:extracellular region"/>
    <property type="evidence" value="ECO:0007669"/>
    <property type="project" value="UniProtKB-SubCell"/>
</dbReference>
<evidence type="ECO:0000313" key="10">
    <source>
        <dbReference type="Proteomes" id="UP000198211"/>
    </source>
</evidence>
<evidence type="ECO:0000256" key="6">
    <source>
        <dbReference type="ARBA" id="ARBA00023026"/>
    </source>
</evidence>
<evidence type="ECO:0000259" key="8">
    <source>
        <dbReference type="Pfam" id="PF22748"/>
    </source>
</evidence>
<evidence type="ECO:0000256" key="5">
    <source>
        <dbReference type="ARBA" id="ARBA00022729"/>
    </source>
</evidence>
<name>A0A225V666_9STRA</name>
<dbReference type="InterPro" id="IPR054463">
    <property type="entry name" value="PexRD54_WY"/>
</dbReference>
<dbReference type="Proteomes" id="UP000198211">
    <property type="component" value="Unassembled WGS sequence"/>
</dbReference>
<feature type="chain" id="PRO_5013211580" evidence="7">
    <location>
        <begin position="21"/>
        <end position="143"/>
    </location>
</feature>
<dbReference type="EMBL" id="NBNE01007651">
    <property type="protein sequence ID" value="OWZ00388.1"/>
    <property type="molecule type" value="Genomic_DNA"/>
</dbReference>
<organism evidence="9 10">
    <name type="scientific">Phytophthora megakarya</name>
    <dbReference type="NCBI Taxonomy" id="4795"/>
    <lineage>
        <taxon>Eukaryota</taxon>
        <taxon>Sar</taxon>
        <taxon>Stramenopiles</taxon>
        <taxon>Oomycota</taxon>
        <taxon>Peronosporomycetes</taxon>
        <taxon>Peronosporales</taxon>
        <taxon>Peronosporaceae</taxon>
        <taxon>Phytophthora</taxon>
    </lineage>
</organism>
<feature type="domain" description="RxLR effector PexRD54 WY" evidence="8">
    <location>
        <begin position="76"/>
        <end position="113"/>
    </location>
</feature>
<reference evidence="10" key="1">
    <citation type="submission" date="2017-03" db="EMBL/GenBank/DDBJ databases">
        <title>Phytopthora megakarya and P. palmivora, two closely related causual agents of cacao black pod achieved similar genome size and gene model numbers by different mechanisms.</title>
        <authorList>
            <person name="Ali S."/>
            <person name="Shao J."/>
            <person name="Larry D.J."/>
            <person name="Kronmiller B."/>
            <person name="Shen D."/>
            <person name="Strem M.D."/>
            <person name="Melnick R.L."/>
            <person name="Guiltinan M.J."/>
            <person name="Tyler B.M."/>
            <person name="Meinhardt L.W."/>
            <person name="Bailey B.A."/>
        </authorList>
    </citation>
    <scope>NUCLEOTIDE SEQUENCE [LARGE SCALE GENOMIC DNA]</scope>
    <source>
        <strain evidence="10">zdho120</strain>
    </source>
</reference>
<protein>
    <submittedName>
        <fullName evidence="9">Avirulence (Avh) protein</fullName>
    </submittedName>
</protein>
<evidence type="ECO:0000256" key="1">
    <source>
        <dbReference type="ARBA" id="ARBA00004340"/>
    </source>
</evidence>
<comment type="subcellular location">
    <subcellularLocation>
        <location evidence="1">Host cell</location>
    </subcellularLocation>
    <subcellularLocation>
        <location evidence="2">Secreted</location>
    </subcellularLocation>
</comment>
<dbReference type="GO" id="GO:0043657">
    <property type="term" value="C:host cell"/>
    <property type="evidence" value="ECO:0007669"/>
    <property type="project" value="UniProtKB-SubCell"/>
</dbReference>
<feature type="signal peptide" evidence="7">
    <location>
        <begin position="1"/>
        <end position="20"/>
    </location>
</feature>
<dbReference type="AlphaFoldDB" id="A0A225V666"/>
<evidence type="ECO:0000313" key="9">
    <source>
        <dbReference type="EMBL" id="OWZ00388.1"/>
    </source>
</evidence>
<accession>A0A225V666</accession>
<keyword evidence="6" id="KW-0843">Virulence</keyword>